<organism evidence="1 2">
    <name type="scientific">Microbacterium bandirmense</name>
    <dbReference type="NCBI Taxonomy" id="3122050"/>
    <lineage>
        <taxon>Bacteria</taxon>
        <taxon>Bacillati</taxon>
        <taxon>Actinomycetota</taxon>
        <taxon>Actinomycetes</taxon>
        <taxon>Micrococcales</taxon>
        <taxon>Microbacteriaceae</taxon>
        <taxon>Microbacterium</taxon>
    </lineage>
</organism>
<evidence type="ECO:0000313" key="1">
    <source>
        <dbReference type="EMBL" id="MEJ1088989.1"/>
    </source>
</evidence>
<reference evidence="1 2" key="1">
    <citation type="submission" date="2024-02" db="EMBL/GenBank/DDBJ databases">
        <authorList>
            <person name="Saticioglu I.B."/>
        </authorList>
    </citation>
    <scope>NUCLEOTIDE SEQUENCE [LARGE SCALE GENOMIC DNA]</scope>
    <source>
        <strain evidence="1 2">Mu-80</strain>
    </source>
</reference>
<gene>
    <name evidence="1" type="ORF">WDU99_11740</name>
</gene>
<dbReference type="SUPFAM" id="SSF160379">
    <property type="entry name" value="SP0830-like"/>
    <property type="match status" value="1"/>
</dbReference>
<accession>A0ABU8LCE4</accession>
<protein>
    <submittedName>
        <fullName evidence="1">DUF1697 domain-containing protein</fullName>
    </submittedName>
</protein>
<comment type="caution">
    <text evidence="1">The sequence shown here is derived from an EMBL/GenBank/DDBJ whole genome shotgun (WGS) entry which is preliminary data.</text>
</comment>
<dbReference type="PANTHER" id="PTHR36439:SF1">
    <property type="entry name" value="DUF1697 DOMAIN-CONTAINING PROTEIN"/>
    <property type="match status" value="1"/>
</dbReference>
<dbReference type="PANTHER" id="PTHR36439">
    <property type="entry name" value="BLL4334 PROTEIN"/>
    <property type="match status" value="1"/>
</dbReference>
<keyword evidence="2" id="KW-1185">Reference proteome</keyword>
<dbReference type="EMBL" id="JBBDGM010000009">
    <property type="protein sequence ID" value="MEJ1088989.1"/>
    <property type="molecule type" value="Genomic_DNA"/>
</dbReference>
<sequence>MTGTAGAERCALLLRAVNVSGTGRVPMAELRSLLAERTELQSVSTYIASGNIICEVDGDHAAACAEVRMLIAERFGVDTPVILRTHDQLVAALAANPFPDAALDKMVHVMFLEDAAAPGAVEQLTPRLQPGERAALIGPDLWIDYGDGGVASTKLTKGVLDRALGTAGTARNLNTLRKLIELTAPADAGT</sequence>
<dbReference type="PIRSF" id="PIRSF008502">
    <property type="entry name" value="UCP008502"/>
    <property type="match status" value="1"/>
</dbReference>
<dbReference type="RefSeq" id="WP_337332648.1">
    <property type="nucleotide sequence ID" value="NZ_JBBDGM010000009.1"/>
</dbReference>
<name>A0ABU8LCE4_9MICO</name>
<dbReference type="Pfam" id="PF08002">
    <property type="entry name" value="DUF1697"/>
    <property type="match status" value="1"/>
</dbReference>
<evidence type="ECO:0000313" key="2">
    <source>
        <dbReference type="Proteomes" id="UP001371224"/>
    </source>
</evidence>
<dbReference type="InterPro" id="IPR012545">
    <property type="entry name" value="DUF1697"/>
</dbReference>
<proteinExistence type="predicted"/>
<dbReference type="Gene3D" id="3.30.70.1280">
    <property type="entry name" value="SP0830-like domains"/>
    <property type="match status" value="1"/>
</dbReference>
<dbReference type="Proteomes" id="UP001371224">
    <property type="component" value="Unassembled WGS sequence"/>
</dbReference>